<dbReference type="InterPro" id="IPR033738">
    <property type="entry name" value="AsnB_N"/>
</dbReference>
<dbReference type="CDD" id="cd01991">
    <property type="entry name" value="Asn_synthase_B_C"/>
    <property type="match status" value="1"/>
</dbReference>
<protein>
    <recommendedName>
        <fullName evidence="3">asparagine synthase (glutamine-hydrolyzing)</fullName>
        <ecNumber evidence="3">6.3.5.4</ecNumber>
    </recommendedName>
</protein>
<evidence type="ECO:0000313" key="10">
    <source>
        <dbReference type="EMBL" id="MDE5413616.1"/>
    </source>
</evidence>
<dbReference type="PROSITE" id="PS51278">
    <property type="entry name" value="GATASE_TYPE_2"/>
    <property type="match status" value="1"/>
</dbReference>
<dbReference type="NCBIfam" id="TIGR01536">
    <property type="entry name" value="asn_synth_AEB"/>
    <property type="match status" value="1"/>
</dbReference>
<dbReference type="SUPFAM" id="SSF52402">
    <property type="entry name" value="Adenine nucleotide alpha hydrolases-like"/>
    <property type="match status" value="1"/>
</dbReference>
<dbReference type="Gene3D" id="3.40.50.620">
    <property type="entry name" value="HUPs"/>
    <property type="match status" value="1"/>
</dbReference>
<dbReference type="Pfam" id="PF13537">
    <property type="entry name" value="GATase_7"/>
    <property type="match status" value="1"/>
</dbReference>
<sequence>MCGFVAHIKKQAGKSNIDKKTFYRMTNTITHRGPDDVGFYFDHYVSLGFRRLSIIDLENGKQPFSYENERYWMVFNGEIYNYLELRETLQKQGFKFQTDSDTEVIIALFASKREQAFSELRGMFSIVIWDKQEKSLFGARDRFGIKPLFYLESGSELIFASEKKSILVAQEKDSVNEEALHHYLTYQYVPEPMTMSANIKKLEPGEMFFKKVGQPMTIKKYWEPTFTPVISSVEKSTKQIIDILRDSVQFHMRSDVPVGSFLSSGIDSTCIVALAKEIHPNIKTFTVGFEREGFSEIDIAKESAEKIGVENISYQITPEEFVQELPKIIWHMDDPVADPAAVPLYFVAREASKHVKVVLSGEGADELFGGYGIYREPLSLKRLSSLSGNSKKVLKSIVQTLPSGIKGKNYIERACTPIQNRYIGNAKLFSELEKAQLLKNYNPQWTYNNITKPYYDKVSHLDDVTKMQYIDMHTWLRGDILVKADKMTMAHSIELRVPFLDKEVFEVASQLHSSIKVTQETTKYALRKALEDIVPDQIVNRRKLGFPVPLRHWLQNELYDWARTLIHESNTDYLLNKDYILKQLEKHRQGKDDFKSSFWKSKQSLGDRSRYLWAVLSFMIWHQIFVEGVYKFENDHQDQAHASILKEYGREDNLVNL</sequence>
<evidence type="ECO:0000256" key="6">
    <source>
        <dbReference type="ARBA" id="ARBA00022888"/>
    </source>
</evidence>
<dbReference type="PANTHER" id="PTHR43284:SF1">
    <property type="entry name" value="ASPARAGINE SYNTHETASE"/>
    <property type="match status" value="1"/>
</dbReference>
<dbReference type="EC" id="6.3.5.4" evidence="3"/>
<keyword evidence="11" id="KW-1185">Reference proteome</keyword>
<keyword evidence="6" id="KW-0028">Amino-acid biosynthesis</keyword>
<comment type="catalytic activity">
    <reaction evidence="8">
        <text>L-aspartate + L-glutamine + ATP + H2O = L-asparagine + L-glutamate + AMP + diphosphate + H(+)</text>
        <dbReference type="Rhea" id="RHEA:12228"/>
        <dbReference type="ChEBI" id="CHEBI:15377"/>
        <dbReference type="ChEBI" id="CHEBI:15378"/>
        <dbReference type="ChEBI" id="CHEBI:29985"/>
        <dbReference type="ChEBI" id="CHEBI:29991"/>
        <dbReference type="ChEBI" id="CHEBI:30616"/>
        <dbReference type="ChEBI" id="CHEBI:33019"/>
        <dbReference type="ChEBI" id="CHEBI:58048"/>
        <dbReference type="ChEBI" id="CHEBI:58359"/>
        <dbReference type="ChEBI" id="CHEBI:456215"/>
        <dbReference type="EC" id="6.3.5.4"/>
    </reaction>
</comment>
<comment type="caution">
    <text evidence="10">The sequence shown here is derived from an EMBL/GenBank/DDBJ whole genome shotgun (WGS) entry which is preliminary data.</text>
</comment>
<gene>
    <name evidence="10" type="primary">asnB</name>
    <name evidence="10" type="ORF">N7Z68_09470</name>
</gene>
<evidence type="ECO:0000313" key="11">
    <source>
        <dbReference type="Proteomes" id="UP001148125"/>
    </source>
</evidence>
<comment type="similarity">
    <text evidence="2">Belongs to the asparagine synthetase family.</text>
</comment>
<proteinExistence type="inferred from homology"/>
<evidence type="ECO:0000256" key="2">
    <source>
        <dbReference type="ARBA" id="ARBA00005752"/>
    </source>
</evidence>
<feature type="domain" description="Glutamine amidotransferase type-2" evidence="9">
    <location>
        <begin position="2"/>
        <end position="213"/>
    </location>
</feature>
<name>A0ABT5VDT2_9BACI</name>
<evidence type="ECO:0000256" key="8">
    <source>
        <dbReference type="ARBA" id="ARBA00048741"/>
    </source>
</evidence>
<dbReference type="Pfam" id="PF00733">
    <property type="entry name" value="Asn_synthase"/>
    <property type="match status" value="1"/>
</dbReference>
<dbReference type="PIRSF" id="PIRSF001589">
    <property type="entry name" value="Asn_synthetase_glu-h"/>
    <property type="match status" value="1"/>
</dbReference>
<dbReference type="CDD" id="cd00712">
    <property type="entry name" value="AsnB"/>
    <property type="match status" value="1"/>
</dbReference>
<keyword evidence="4" id="KW-0547">Nucleotide-binding</keyword>
<comment type="pathway">
    <text evidence="1">Amino-acid biosynthesis; L-asparagine biosynthesis; L-asparagine from L-aspartate (L-Gln route): step 1/1.</text>
</comment>
<evidence type="ECO:0000256" key="1">
    <source>
        <dbReference type="ARBA" id="ARBA00005187"/>
    </source>
</evidence>
<evidence type="ECO:0000256" key="5">
    <source>
        <dbReference type="ARBA" id="ARBA00022840"/>
    </source>
</evidence>
<reference evidence="10" key="1">
    <citation type="submission" date="2024-05" db="EMBL/GenBank/DDBJ databases">
        <title>Alkalihalobacillus sp. strain MEB203 novel alkaliphilic bacterium from Lonar Lake, India.</title>
        <authorList>
            <person name="Joshi A."/>
            <person name="Thite S."/>
            <person name="Mengade P."/>
        </authorList>
    </citation>
    <scope>NUCLEOTIDE SEQUENCE</scope>
    <source>
        <strain evidence="10">MEB 203</strain>
    </source>
</reference>
<evidence type="ECO:0000256" key="4">
    <source>
        <dbReference type="ARBA" id="ARBA00022741"/>
    </source>
</evidence>
<keyword evidence="10" id="KW-0436">Ligase</keyword>
<dbReference type="PANTHER" id="PTHR43284">
    <property type="entry name" value="ASPARAGINE SYNTHETASE (GLUTAMINE-HYDROLYZING)"/>
    <property type="match status" value="1"/>
</dbReference>
<dbReference type="InterPro" id="IPR014729">
    <property type="entry name" value="Rossmann-like_a/b/a_fold"/>
</dbReference>
<dbReference type="EMBL" id="JAOTPO010000005">
    <property type="protein sequence ID" value="MDE5413616.1"/>
    <property type="molecule type" value="Genomic_DNA"/>
</dbReference>
<keyword evidence="5" id="KW-0067">ATP-binding</keyword>
<keyword evidence="7" id="KW-0315">Glutamine amidotransferase</keyword>
<dbReference type="InterPro" id="IPR029055">
    <property type="entry name" value="Ntn_hydrolases_N"/>
</dbReference>
<dbReference type="InterPro" id="IPR006426">
    <property type="entry name" value="Asn_synth_AEB"/>
</dbReference>
<accession>A0ABT5VDT2</accession>
<evidence type="ECO:0000259" key="9">
    <source>
        <dbReference type="PROSITE" id="PS51278"/>
    </source>
</evidence>
<dbReference type="Proteomes" id="UP001148125">
    <property type="component" value="Unassembled WGS sequence"/>
</dbReference>
<dbReference type="InterPro" id="IPR001962">
    <property type="entry name" value="Asn_synthase"/>
</dbReference>
<evidence type="ECO:0000256" key="7">
    <source>
        <dbReference type="ARBA" id="ARBA00022962"/>
    </source>
</evidence>
<dbReference type="SUPFAM" id="SSF56235">
    <property type="entry name" value="N-terminal nucleophile aminohydrolases (Ntn hydrolases)"/>
    <property type="match status" value="1"/>
</dbReference>
<dbReference type="InterPro" id="IPR051786">
    <property type="entry name" value="ASN_synthetase/amidase"/>
</dbReference>
<dbReference type="Gene3D" id="3.60.20.10">
    <property type="entry name" value="Glutamine Phosphoribosylpyrophosphate, subunit 1, domain 1"/>
    <property type="match status" value="1"/>
</dbReference>
<dbReference type="InterPro" id="IPR017932">
    <property type="entry name" value="GATase_2_dom"/>
</dbReference>
<dbReference type="RefSeq" id="WP_275118234.1">
    <property type="nucleotide sequence ID" value="NZ_JAOTPO010000005.1"/>
</dbReference>
<organism evidence="10 11">
    <name type="scientific">Alkalihalobacterium chitinilyticum</name>
    <dbReference type="NCBI Taxonomy" id="2980103"/>
    <lineage>
        <taxon>Bacteria</taxon>
        <taxon>Bacillati</taxon>
        <taxon>Bacillota</taxon>
        <taxon>Bacilli</taxon>
        <taxon>Bacillales</taxon>
        <taxon>Bacillaceae</taxon>
        <taxon>Alkalihalobacterium</taxon>
    </lineage>
</organism>
<dbReference type="GO" id="GO:0004066">
    <property type="term" value="F:asparagine synthase (glutamine-hydrolyzing) activity"/>
    <property type="evidence" value="ECO:0007669"/>
    <property type="project" value="UniProtKB-EC"/>
</dbReference>
<evidence type="ECO:0000256" key="3">
    <source>
        <dbReference type="ARBA" id="ARBA00012737"/>
    </source>
</evidence>
<keyword evidence="6" id="KW-0061">Asparagine biosynthesis</keyword>